<dbReference type="InterPro" id="IPR008497">
    <property type="entry name" value="DUF779"/>
</dbReference>
<dbReference type="Proteomes" id="UP000182427">
    <property type="component" value="Chromosome I"/>
</dbReference>
<proteinExistence type="predicted"/>
<dbReference type="RefSeq" id="WP_083345471.1">
    <property type="nucleotide sequence ID" value="NZ_LT629690.1"/>
</dbReference>
<dbReference type="PIRSF" id="PIRSF009151">
    <property type="entry name" value="DUF779"/>
    <property type="match status" value="1"/>
</dbReference>
<name>A0A1G7LJ97_9BACT</name>
<accession>A0A1G7LJ97</accession>
<dbReference type="OrthoDB" id="3725739at2"/>
<evidence type="ECO:0000313" key="1">
    <source>
        <dbReference type="EMBL" id="SDF49466.1"/>
    </source>
</evidence>
<dbReference type="AlphaFoldDB" id="A0A1G7LJ97"/>
<organism evidence="1 2">
    <name type="scientific">Terriglobus roseus</name>
    <dbReference type="NCBI Taxonomy" id="392734"/>
    <lineage>
        <taxon>Bacteria</taxon>
        <taxon>Pseudomonadati</taxon>
        <taxon>Acidobacteriota</taxon>
        <taxon>Terriglobia</taxon>
        <taxon>Terriglobales</taxon>
        <taxon>Acidobacteriaceae</taxon>
        <taxon>Terriglobus</taxon>
    </lineage>
</organism>
<evidence type="ECO:0000313" key="2">
    <source>
        <dbReference type="Proteomes" id="UP000182427"/>
    </source>
</evidence>
<gene>
    <name evidence="1" type="ORF">SAMN05444167_2551</name>
</gene>
<dbReference type="Pfam" id="PF05610">
    <property type="entry name" value="DUF779"/>
    <property type="match status" value="1"/>
</dbReference>
<dbReference type="EMBL" id="LT629690">
    <property type="protein sequence ID" value="SDF49466.1"/>
    <property type="molecule type" value="Genomic_DNA"/>
</dbReference>
<protein>
    <recommendedName>
        <fullName evidence="3">Acetaldehyde dehydrogenase</fullName>
    </recommendedName>
</protein>
<reference evidence="1 2" key="1">
    <citation type="submission" date="2016-10" db="EMBL/GenBank/DDBJ databases">
        <authorList>
            <person name="de Groot N.N."/>
        </authorList>
    </citation>
    <scope>NUCLEOTIDE SEQUENCE [LARGE SCALE GENOMIC DNA]</scope>
    <source>
        <strain evidence="1 2">GAS232</strain>
    </source>
</reference>
<keyword evidence="2" id="KW-1185">Reference proteome</keyword>
<evidence type="ECO:0008006" key="3">
    <source>
        <dbReference type="Google" id="ProtNLM"/>
    </source>
</evidence>
<sequence>MATATLPEQVTATAEALKLIDELQGQHGPIMFYQSGGCCEGSAPMCFPVGEFRIGSRDKKVGEIGGAEFFISPQQFEYWKHTQIIIDVVPGFGAAFSLEGPGGLQFHTRSRVFTDEEIHALRDAGKI</sequence>